<protein>
    <submittedName>
        <fullName evidence="2">Uncharacterized protein</fullName>
    </submittedName>
</protein>
<evidence type="ECO:0000313" key="3">
    <source>
        <dbReference type="Proteomes" id="UP001157017"/>
    </source>
</evidence>
<accession>A0ABQ6JCE2</accession>
<feature type="region of interest" description="Disordered" evidence="1">
    <location>
        <begin position="1"/>
        <end position="24"/>
    </location>
</feature>
<name>A0ABQ6JCE2_9ACTN</name>
<dbReference type="Proteomes" id="UP001157017">
    <property type="component" value="Unassembled WGS sequence"/>
</dbReference>
<evidence type="ECO:0000256" key="1">
    <source>
        <dbReference type="SAM" id="MobiDB-lite"/>
    </source>
</evidence>
<organism evidence="2 3">
    <name type="scientific">Angustibacter aerolatus</name>
    <dbReference type="NCBI Taxonomy" id="1162965"/>
    <lineage>
        <taxon>Bacteria</taxon>
        <taxon>Bacillati</taxon>
        <taxon>Actinomycetota</taxon>
        <taxon>Actinomycetes</taxon>
        <taxon>Kineosporiales</taxon>
        <taxon>Kineosporiaceae</taxon>
    </lineage>
</organism>
<gene>
    <name evidence="2" type="ORF">GCM10025868_11060</name>
</gene>
<keyword evidence="3" id="KW-1185">Reference proteome</keyword>
<dbReference type="EMBL" id="BSUZ01000001">
    <property type="protein sequence ID" value="GMA85856.1"/>
    <property type="molecule type" value="Genomic_DNA"/>
</dbReference>
<evidence type="ECO:0000313" key="2">
    <source>
        <dbReference type="EMBL" id="GMA85856.1"/>
    </source>
</evidence>
<reference evidence="3" key="1">
    <citation type="journal article" date="2019" name="Int. J. Syst. Evol. Microbiol.">
        <title>The Global Catalogue of Microorganisms (GCM) 10K type strain sequencing project: providing services to taxonomists for standard genome sequencing and annotation.</title>
        <authorList>
            <consortium name="The Broad Institute Genomics Platform"/>
            <consortium name="The Broad Institute Genome Sequencing Center for Infectious Disease"/>
            <person name="Wu L."/>
            <person name="Ma J."/>
        </authorList>
    </citation>
    <scope>NUCLEOTIDE SEQUENCE [LARGE SCALE GENOMIC DNA]</scope>
    <source>
        <strain evidence="3">NBRC 108730</strain>
    </source>
</reference>
<comment type="caution">
    <text evidence="2">The sequence shown here is derived from an EMBL/GenBank/DDBJ whole genome shotgun (WGS) entry which is preliminary data.</text>
</comment>
<proteinExistence type="predicted"/>
<sequence>MLSSEAVAGEAATATIDSTGRLQAPPQALTLFPDGRARLVVEADGVRLVPPDPPGGATSA</sequence>